<organism evidence="1 2">
    <name type="scientific">Sphingobacterium spiritivorum ATCC 33861</name>
    <dbReference type="NCBI Taxonomy" id="525373"/>
    <lineage>
        <taxon>Bacteria</taxon>
        <taxon>Pseudomonadati</taxon>
        <taxon>Bacteroidota</taxon>
        <taxon>Sphingobacteriia</taxon>
        <taxon>Sphingobacteriales</taxon>
        <taxon>Sphingobacteriaceae</taxon>
        <taxon>Sphingobacterium</taxon>
    </lineage>
</organism>
<proteinExistence type="predicted"/>
<dbReference type="Proteomes" id="UP000006258">
    <property type="component" value="Unassembled WGS sequence"/>
</dbReference>
<gene>
    <name evidence="1" type="ORF">HMPREF0766_13797</name>
</gene>
<name>D7VS43_SPHSI</name>
<evidence type="ECO:0000313" key="2">
    <source>
        <dbReference type="Proteomes" id="UP000006258"/>
    </source>
</evidence>
<sequence>MGISVTFSLCNQPCSPSSLNKNICKSPLLPSFMLHIRKEKNSSKTKKGYPLWG</sequence>
<dbReference type="HOGENOM" id="CLU_3066346_0_0_10"/>
<dbReference type="EMBL" id="ACHA02000012">
    <property type="protein sequence ID" value="EFK56594.1"/>
    <property type="molecule type" value="Genomic_DNA"/>
</dbReference>
<protein>
    <submittedName>
        <fullName evidence="1">Uncharacterized protein</fullName>
    </submittedName>
</protein>
<evidence type="ECO:0000313" key="1">
    <source>
        <dbReference type="EMBL" id="EFK56594.1"/>
    </source>
</evidence>
<accession>D7VS43</accession>
<dbReference type="AlphaFoldDB" id="D7VS43"/>
<reference evidence="1" key="1">
    <citation type="submission" date="2010-07" db="EMBL/GenBank/DDBJ databases">
        <authorList>
            <person name="Muzny D."/>
            <person name="Qin X."/>
            <person name="Buhay C."/>
            <person name="Dugan-Rocha S."/>
            <person name="Ding Y."/>
            <person name="Chen G."/>
            <person name="Hawes A."/>
            <person name="Holder M."/>
            <person name="Jhangiani S."/>
            <person name="Johnson A."/>
            <person name="Khan Z."/>
            <person name="Li Z."/>
            <person name="Liu W."/>
            <person name="Liu X."/>
            <person name="Perez L."/>
            <person name="Shen H."/>
            <person name="Wang Q."/>
            <person name="Watt J."/>
            <person name="Xi L."/>
            <person name="Xin Y."/>
            <person name="Zhou J."/>
            <person name="Deng J."/>
            <person name="Jiang H."/>
            <person name="Liu Y."/>
            <person name="Qu J."/>
            <person name="Song X.-Z."/>
            <person name="Zhang L."/>
            <person name="Villasana D."/>
            <person name="Johnson A."/>
            <person name="Liu J."/>
            <person name="Liyanage D."/>
            <person name="Lorensuhewa L."/>
            <person name="Robinson T."/>
            <person name="Song A."/>
            <person name="Song B.-B."/>
            <person name="Dinh H."/>
            <person name="Thornton R."/>
            <person name="Coyle M."/>
            <person name="Francisco L."/>
            <person name="Jackson L."/>
            <person name="Javaid M."/>
            <person name="Korchina V."/>
            <person name="Kovar C."/>
            <person name="Mata R."/>
            <person name="Mathew T."/>
            <person name="Ngo R."/>
            <person name="Nguyen L."/>
            <person name="Nguyen N."/>
            <person name="Okwuonu G."/>
            <person name="Ongeri F."/>
            <person name="Pham C."/>
            <person name="Simmons D."/>
            <person name="Wilczek-Boney K."/>
            <person name="Hale W."/>
            <person name="Jakkamsetti A."/>
            <person name="Pham P."/>
            <person name="Ruth R."/>
            <person name="San Lucas F."/>
            <person name="Warren J."/>
            <person name="Zhang J."/>
            <person name="Zhao Z."/>
            <person name="Zhou C."/>
            <person name="Zhu D."/>
            <person name="Lee S."/>
            <person name="Bess C."/>
            <person name="Blankenburg K."/>
            <person name="Forbes L."/>
            <person name="Fu Q."/>
            <person name="Gubbala S."/>
            <person name="Hirani K."/>
            <person name="Jayaseelan J.C."/>
            <person name="Lara F."/>
            <person name="Munidasa M."/>
            <person name="Palculict T."/>
            <person name="Patil S."/>
            <person name="Pu L.-L."/>
            <person name="Saada N."/>
            <person name="Tang L."/>
            <person name="Weissenberger G."/>
            <person name="Zhu Y."/>
            <person name="Hemphill L."/>
            <person name="Shang Y."/>
            <person name="Youmans B."/>
            <person name="Ayvaz T."/>
            <person name="Ross M."/>
            <person name="Santibanez J."/>
            <person name="Aqrawi P."/>
            <person name="Gross S."/>
            <person name="Joshi V."/>
            <person name="Fowler G."/>
            <person name="Nazareth L."/>
            <person name="Reid J."/>
            <person name="Worley K."/>
            <person name="Petrosino J."/>
            <person name="Highlander S."/>
            <person name="Gibbs R."/>
        </authorList>
    </citation>
    <scope>NUCLEOTIDE SEQUENCE [LARGE SCALE GENOMIC DNA]</scope>
    <source>
        <strain evidence="1">ATCC 33861</strain>
    </source>
</reference>
<keyword evidence="2" id="KW-1185">Reference proteome</keyword>
<comment type="caution">
    <text evidence="1">The sequence shown here is derived from an EMBL/GenBank/DDBJ whole genome shotgun (WGS) entry which is preliminary data.</text>
</comment>